<accession>A0A562HYJ6</accession>
<dbReference type="AlphaFoldDB" id="A0A562HYJ6"/>
<keyword evidence="2" id="KW-1185">Reference proteome</keyword>
<name>A0A562HYJ6_9GAMM</name>
<dbReference type="RefSeq" id="WP_170234398.1">
    <property type="nucleotide sequence ID" value="NZ_VLKG01000018.1"/>
</dbReference>
<comment type="caution">
    <text evidence="1">The sequence shown here is derived from an EMBL/GenBank/DDBJ whole genome shotgun (WGS) entry which is preliminary data.</text>
</comment>
<protein>
    <submittedName>
        <fullName evidence="1">Uncharacterized protein</fullName>
    </submittedName>
</protein>
<organism evidence="1 2">
    <name type="scientific">Azomonas agilis</name>
    <dbReference type="NCBI Taxonomy" id="116849"/>
    <lineage>
        <taxon>Bacteria</taxon>
        <taxon>Pseudomonadati</taxon>
        <taxon>Pseudomonadota</taxon>
        <taxon>Gammaproteobacteria</taxon>
        <taxon>Pseudomonadales</taxon>
        <taxon>Pseudomonadaceae</taxon>
        <taxon>Azomonas</taxon>
    </lineage>
</organism>
<evidence type="ECO:0000313" key="1">
    <source>
        <dbReference type="EMBL" id="TWH63840.1"/>
    </source>
</evidence>
<dbReference type="EMBL" id="VLKG01000018">
    <property type="protein sequence ID" value="TWH63840.1"/>
    <property type="molecule type" value="Genomic_DNA"/>
</dbReference>
<proteinExistence type="predicted"/>
<evidence type="ECO:0000313" key="2">
    <source>
        <dbReference type="Proteomes" id="UP000319627"/>
    </source>
</evidence>
<gene>
    <name evidence="1" type="ORF">LX59_03092</name>
</gene>
<reference evidence="1 2" key="1">
    <citation type="submission" date="2019-07" db="EMBL/GenBank/DDBJ databases">
        <title>Genomic Encyclopedia of Type Strains, Phase I: the one thousand microbial genomes (KMG-I) project.</title>
        <authorList>
            <person name="Kyrpides N."/>
        </authorList>
    </citation>
    <scope>NUCLEOTIDE SEQUENCE [LARGE SCALE GENOMIC DNA]</scope>
    <source>
        <strain evidence="1 2">DSM 375</strain>
    </source>
</reference>
<dbReference type="Proteomes" id="UP000319627">
    <property type="component" value="Unassembled WGS sequence"/>
</dbReference>
<sequence>MLQSCPDLLPVVVAEDGTGDPAELLLADVALAGQYLECQRLHQGLIDAILLDGK</sequence>